<keyword evidence="11" id="KW-0697">Rotamase</keyword>
<dbReference type="InterPro" id="IPR027304">
    <property type="entry name" value="Trigger_fact/SurA_dom_sf"/>
</dbReference>
<evidence type="ECO:0000313" key="14">
    <source>
        <dbReference type="EMBL" id="GAN44412.1"/>
    </source>
</evidence>
<dbReference type="AlphaFoldDB" id="A0A0S6YYL4"/>
<dbReference type="GO" id="GO:0005886">
    <property type="term" value="C:plasma membrane"/>
    <property type="evidence" value="ECO:0007669"/>
    <property type="project" value="UniProtKB-SubCell"/>
</dbReference>
<dbReference type="Pfam" id="PF00639">
    <property type="entry name" value="Rotamase"/>
    <property type="match status" value="1"/>
</dbReference>
<evidence type="ECO:0000256" key="9">
    <source>
        <dbReference type="ARBA" id="ARBA00040743"/>
    </source>
</evidence>
<reference evidence="14" key="1">
    <citation type="submission" date="2015-03" db="EMBL/GenBank/DDBJ databases">
        <title>Draft genome sequence of Mizugakiibacter sediminis skMP5.</title>
        <authorList>
            <person name="Watanabe T."/>
            <person name="Kojima H."/>
            <person name="Fukui M."/>
        </authorList>
    </citation>
    <scope>NUCLEOTIDE SEQUENCE</scope>
    <source>
        <strain evidence="14">SkMP5</strain>
    </source>
</reference>
<evidence type="ECO:0000259" key="13">
    <source>
        <dbReference type="PROSITE" id="PS50198"/>
    </source>
</evidence>
<sequence length="637" mass="68758">MLTKLREMFSGWVSKVVFGLLVFVFSFFGIESYFVARTDTFVAKVNGHEVSQQDFRTAMDNFRQRALQQSGGKLDGSYFEKPEVKRQVLDALIDRQLVLQAGDKLGAAVSDAQVRDAIAAIPAFQIDGKFDDGTYRAVLASQGMSPLTFQERVRSDLQAEVLPQAIGASALATDADVDAYLRLRGQTRDIRYALLPAPAVGDGAVSDDEIAAYYKAHPSDFMNPETVALQYLELNAADLKVDATVDDESLRKRYEEEKQRFVLPEQRLVSHILVKVPANATPAQQKAALEKAQKLDAEAKAPGADFAKLAEQYSDDLGSKRQGGDLGWISKGETDPAFESALFALQKGQISAPVLSSEGYHVIWLRDVRSGQAKPFEEVKDDLAKQMLDSERERKFSEVAGKLTDLIYQDPSSLEPAAKALGLTIQTTPPFTRSGGAGIAANPKVVEAAFSNGVLVEGNTSDPVELGPNHIVVVHVAKHTPATPKPLAEVRDVIRQRVLTERAEAAAKQRADALYAKLRQDGDLAAVAAEAGVQVQTAAGVGRDAQQPDAALVEAVFRMPYPAGGKPGTALVPLAHGAFALVALDAVHAGDPAKVAPAERAMLRQQLARLYGTEAAREFIAALRSGAKIDVAEDRMQ</sequence>
<dbReference type="HOGENOM" id="CLU_023843_1_1_6"/>
<keyword evidence="2" id="KW-1003">Cell membrane</keyword>
<keyword evidence="5 12" id="KW-1133">Transmembrane helix</keyword>
<feature type="domain" description="PpiC" evidence="13">
    <location>
        <begin position="264"/>
        <end position="367"/>
    </location>
</feature>
<comment type="similarity">
    <text evidence="8">Belongs to the PpiD chaperone family.</text>
</comment>
<evidence type="ECO:0000256" key="8">
    <source>
        <dbReference type="ARBA" id="ARBA00038408"/>
    </source>
</evidence>
<evidence type="ECO:0000256" key="11">
    <source>
        <dbReference type="PROSITE-ProRule" id="PRU00278"/>
    </source>
</evidence>
<keyword evidence="6 12" id="KW-0472">Membrane</keyword>
<dbReference type="InterPro" id="IPR052029">
    <property type="entry name" value="PpiD_chaperone"/>
</dbReference>
<dbReference type="PROSITE" id="PS01096">
    <property type="entry name" value="PPIC_PPIASE_1"/>
    <property type="match status" value="1"/>
</dbReference>
<evidence type="ECO:0000256" key="5">
    <source>
        <dbReference type="ARBA" id="ARBA00022989"/>
    </source>
</evidence>
<dbReference type="Gene3D" id="1.10.4030.10">
    <property type="entry name" value="Porin chaperone SurA, peptide-binding domain"/>
    <property type="match status" value="1"/>
</dbReference>
<organism evidence="14">
    <name type="scientific">Mizugakiibacter sediminis</name>
    <dbReference type="NCBI Taxonomy" id="1475481"/>
    <lineage>
        <taxon>Bacteria</taxon>
        <taxon>Pseudomonadati</taxon>
        <taxon>Pseudomonadota</taxon>
        <taxon>Gammaproteobacteria</taxon>
        <taxon>Lysobacterales</taxon>
        <taxon>Rhodanobacteraceae</taxon>
        <taxon>Mizugakiibacter</taxon>
    </lineage>
</organism>
<gene>
    <name evidence="14" type="ORF">MBSD_0938</name>
</gene>
<evidence type="ECO:0000256" key="10">
    <source>
        <dbReference type="ARBA" id="ARBA00042775"/>
    </source>
</evidence>
<evidence type="ECO:0000256" key="1">
    <source>
        <dbReference type="ARBA" id="ARBA00004382"/>
    </source>
</evidence>
<dbReference type="Gene3D" id="3.10.50.40">
    <property type="match status" value="1"/>
</dbReference>
<feature type="transmembrane region" description="Helical" evidence="12">
    <location>
        <begin position="12"/>
        <end position="36"/>
    </location>
</feature>
<dbReference type="InterPro" id="IPR023058">
    <property type="entry name" value="PPIase_PpiC_CS"/>
</dbReference>
<dbReference type="RefSeq" id="WP_062536079.1">
    <property type="nucleotide sequence ID" value="NZ_DF970177.1"/>
</dbReference>
<evidence type="ECO:0000256" key="2">
    <source>
        <dbReference type="ARBA" id="ARBA00022475"/>
    </source>
</evidence>
<dbReference type="SUPFAM" id="SSF54534">
    <property type="entry name" value="FKBP-like"/>
    <property type="match status" value="1"/>
</dbReference>
<evidence type="ECO:0000256" key="7">
    <source>
        <dbReference type="ARBA" id="ARBA00023186"/>
    </source>
</evidence>
<keyword evidence="4 12" id="KW-0812">Transmembrane</keyword>
<dbReference type="PANTHER" id="PTHR47529">
    <property type="entry name" value="PEPTIDYL-PROLYL CIS-TRANS ISOMERASE D"/>
    <property type="match status" value="1"/>
</dbReference>
<dbReference type="SUPFAM" id="SSF109998">
    <property type="entry name" value="Triger factor/SurA peptide-binding domain-like"/>
    <property type="match status" value="1"/>
</dbReference>
<dbReference type="InterPro" id="IPR000297">
    <property type="entry name" value="PPIase_PpiC"/>
</dbReference>
<dbReference type="EMBL" id="DF952378">
    <property type="protein sequence ID" value="GAN44412.1"/>
    <property type="molecule type" value="Genomic_DNA"/>
</dbReference>
<evidence type="ECO:0000256" key="12">
    <source>
        <dbReference type="SAM" id="Phobius"/>
    </source>
</evidence>
<keyword evidence="3" id="KW-0997">Cell inner membrane</keyword>
<name>A0A0S6YYL4_9GAMM</name>
<dbReference type="InterPro" id="IPR046357">
    <property type="entry name" value="PPIase_dom_sf"/>
</dbReference>
<accession>A0A0S6YYL4</accession>
<comment type="subcellular location">
    <subcellularLocation>
        <location evidence="1">Cell inner membrane</location>
        <topology evidence="1">Single-pass type II membrane protein</topology>
        <orientation evidence="1">Periplasmic side</orientation>
    </subcellularLocation>
</comment>
<dbReference type="Pfam" id="PF13624">
    <property type="entry name" value="SurA_N_3"/>
    <property type="match status" value="1"/>
</dbReference>
<dbReference type="OrthoDB" id="9812372at2"/>
<proteinExistence type="inferred from homology"/>
<evidence type="ECO:0000256" key="6">
    <source>
        <dbReference type="ARBA" id="ARBA00023136"/>
    </source>
</evidence>
<evidence type="ECO:0000256" key="4">
    <source>
        <dbReference type="ARBA" id="ARBA00022692"/>
    </source>
</evidence>
<evidence type="ECO:0000256" key="3">
    <source>
        <dbReference type="ARBA" id="ARBA00022519"/>
    </source>
</evidence>
<protein>
    <recommendedName>
        <fullName evidence="9">Periplasmic chaperone PpiD</fullName>
    </recommendedName>
    <alternativeName>
        <fullName evidence="10">Periplasmic folding chaperone</fullName>
    </alternativeName>
</protein>
<keyword evidence="7" id="KW-0143">Chaperone</keyword>
<dbReference type="PANTHER" id="PTHR47529:SF1">
    <property type="entry name" value="PERIPLASMIC CHAPERONE PPID"/>
    <property type="match status" value="1"/>
</dbReference>
<dbReference type="PROSITE" id="PS50198">
    <property type="entry name" value="PPIC_PPIASE_2"/>
    <property type="match status" value="1"/>
</dbReference>
<dbReference type="GO" id="GO:0003755">
    <property type="term" value="F:peptidyl-prolyl cis-trans isomerase activity"/>
    <property type="evidence" value="ECO:0007669"/>
    <property type="project" value="UniProtKB-KW"/>
</dbReference>
<keyword evidence="11 14" id="KW-0413">Isomerase</keyword>